<evidence type="ECO:0000256" key="1">
    <source>
        <dbReference type="ARBA" id="ARBA00009817"/>
    </source>
</evidence>
<dbReference type="GO" id="GO:0020037">
    <property type="term" value="F:heme binding"/>
    <property type="evidence" value="ECO:0007669"/>
    <property type="project" value="TreeGrafter"/>
</dbReference>
<evidence type="ECO:0000313" key="4">
    <source>
        <dbReference type="Proteomes" id="UP000823561"/>
    </source>
</evidence>
<accession>A0AAV6GUL7</accession>
<name>A0AAV6GUL7_9TELE</name>
<gene>
    <name evidence="3" type="ORF">AALO_G00116140</name>
</gene>
<dbReference type="SUPFAM" id="SSF55136">
    <property type="entry name" value="Probable bacterial effector-binding domain"/>
    <property type="match status" value="1"/>
</dbReference>
<dbReference type="Gene3D" id="3.20.80.10">
    <property type="entry name" value="Regulatory factor, effector binding domain"/>
    <property type="match status" value="1"/>
</dbReference>
<dbReference type="PANTHER" id="PTHR11220:SF7">
    <property type="entry name" value="SOUL PROTEIN"/>
    <property type="match status" value="1"/>
</dbReference>
<dbReference type="EMBL" id="JADWDJ010000008">
    <property type="protein sequence ID" value="KAG5277317.1"/>
    <property type="molecule type" value="Genomic_DNA"/>
</dbReference>
<evidence type="ECO:0000256" key="2">
    <source>
        <dbReference type="SAM" id="MobiDB-lite"/>
    </source>
</evidence>
<feature type="region of interest" description="Disordered" evidence="2">
    <location>
        <begin position="1"/>
        <end position="29"/>
    </location>
</feature>
<comment type="similarity">
    <text evidence="1">Belongs to the HEBP family.</text>
</comment>
<sequence length="284" mass="31610">MDGEGCRLNGEGRVGGRDGGVEAGSQSHHSGLITLEDLESFTGDLDSDFSGSPAGDNGEVMDFEEPDQMLNYWQEIGRGHRVNIPQDMAEPIQQLTMEMDTSQERERVPFTVLKCLDKVQVDKRRYEKTVWACITMREETYEQSICTGFMKIMRFICQQNSAGTYLGMTIPIVTVVQTDTSRSALAPEVTVAYCIPEQYQDQPPMPFDPDITIETWPSAVVYTREFSGSTNEASILEQIQILVAALDSADLNLSLGISFIVAGYTSLAATHRHNEIWFVDRGEA</sequence>
<dbReference type="AlphaFoldDB" id="A0AAV6GUL7"/>
<proteinExistence type="inferred from homology"/>
<keyword evidence="4" id="KW-1185">Reference proteome</keyword>
<dbReference type="PANTHER" id="PTHR11220">
    <property type="entry name" value="HEME-BINDING PROTEIN-RELATED"/>
    <property type="match status" value="1"/>
</dbReference>
<dbReference type="InterPro" id="IPR011256">
    <property type="entry name" value="Reg_factor_effector_dom_sf"/>
</dbReference>
<evidence type="ECO:0000313" key="3">
    <source>
        <dbReference type="EMBL" id="KAG5277317.1"/>
    </source>
</evidence>
<dbReference type="Proteomes" id="UP000823561">
    <property type="component" value="Chromosome 8"/>
</dbReference>
<organism evidence="3 4">
    <name type="scientific">Alosa alosa</name>
    <name type="common">allis shad</name>
    <dbReference type="NCBI Taxonomy" id="278164"/>
    <lineage>
        <taxon>Eukaryota</taxon>
        <taxon>Metazoa</taxon>
        <taxon>Chordata</taxon>
        <taxon>Craniata</taxon>
        <taxon>Vertebrata</taxon>
        <taxon>Euteleostomi</taxon>
        <taxon>Actinopterygii</taxon>
        <taxon>Neopterygii</taxon>
        <taxon>Teleostei</taxon>
        <taxon>Clupei</taxon>
        <taxon>Clupeiformes</taxon>
        <taxon>Clupeoidei</taxon>
        <taxon>Clupeidae</taxon>
        <taxon>Alosa</taxon>
    </lineage>
</organism>
<reference evidence="3" key="1">
    <citation type="submission" date="2020-10" db="EMBL/GenBank/DDBJ databases">
        <title>Chromosome-scale genome assembly of the Allis shad, Alosa alosa.</title>
        <authorList>
            <person name="Margot Z."/>
            <person name="Christophe K."/>
            <person name="Cabau C."/>
            <person name="Louis A."/>
            <person name="Berthelot C."/>
            <person name="Parey E."/>
            <person name="Roest Crollius H."/>
            <person name="Montfort J."/>
            <person name="Robinson-Rechavi M."/>
            <person name="Bucao C."/>
            <person name="Bouchez O."/>
            <person name="Gislard M."/>
            <person name="Lluch J."/>
            <person name="Milhes M."/>
            <person name="Lampietro C."/>
            <person name="Lopez Roques C."/>
            <person name="Donnadieu C."/>
            <person name="Braasch I."/>
            <person name="Desvignes T."/>
            <person name="Postlethwait J."/>
            <person name="Bobe J."/>
            <person name="Guiguen Y."/>
        </authorList>
    </citation>
    <scope>NUCLEOTIDE SEQUENCE</scope>
    <source>
        <strain evidence="3">M-15738</strain>
        <tissue evidence="3">Blood</tissue>
    </source>
</reference>
<dbReference type="Pfam" id="PF04832">
    <property type="entry name" value="SOUL"/>
    <property type="match status" value="1"/>
</dbReference>
<comment type="caution">
    <text evidence="3">The sequence shown here is derived from an EMBL/GenBank/DDBJ whole genome shotgun (WGS) entry which is preliminary data.</text>
</comment>
<dbReference type="InterPro" id="IPR006917">
    <property type="entry name" value="SOUL_heme-bd"/>
</dbReference>
<protein>
    <submittedName>
        <fullName evidence="3">Uncharacterized protein</fullName>
    </submittedName>
</protein>